<sequence length="1017" mass="112228">MRRWAATSAWLVAGLAALSVGATGYVLWTQRHDALERAHHTVALHAAALEDTLTQTLHVVELTARTQAADGPPAQPAADVLLAAIRPLPFVRSLSLTDATGRVLVSSNPRNVGLRIDLEALYPVGHPEADVVRIGSPVQARDWSDRGVPAPDGVAPVPTFVPLGLPLIQGEQLRWIVVALNPDHFTAQAQRLFGPGTLQAMWLRYDGAPLWSTSTAGTAGGLPAEALTTLVGWTHQTIADTRTLASEHVHEALILGHRTSARYAATVVVWQPESAALQGWHRQARYAVWMLVPLLAALVALGTLLWRRGVALARQQRQLQLAASVFHHAQEAIVITDPHGTIVDANEAFTAITGYDRQEVLGRNTRLLSSGRQDRAFYQAMWAELIAHGRWSGEIWNRRKNGEVYAELLTISAVRDAQGRVQHYVGMFSDITRLKEHEQALQRIAHYDALTGLPNRVLLHDRLRQAMARTRRSQRKLAVVFLDLDGFKGINDRHGHAVGDQLLVQLAQRMQQALRGGDTLGRLGGDEFVAVLQDLDDHTASIPVLQRLLLAAATPVVVDGHTLQVTASLGLAFYPQHSDVDADQLLRQADQAMYQAKLSGKNRYHVFDAEHDAHLRSRHEMLEAIRQALHEGQFVLHYQPKVNMRDGTVLGFEALLRWQHPQRGLLGPAAFLRTVEEHPLGLELGRWVLAEAVRQVAHWKTQGLHTRVSVNLDAQQLQDHTLVHDLERVLADHPTVQPQDLCLEVLETTAVSDIQAVVEVIDACQRRGVTFALDDFGTGYSSLAYLRQLPAQELKIDQSFVRDMLEDPSDLAILQGVLALAWAFQRDVVAEGVETVEHGAMLLRLGCEWGQGWAIARPMPADEVPAWCARWRPPAAWTQVGRLATDEVPVVFAMAHHRQWMRAILAYLDGRLNTAPELDAARCTFGHWLDHLPAHHAWRGDGRLAHIQGLHQQVHDDAARLVALARAGTTPMADHPDRQALQAASDALIEALLQLTQHPVAPAPHQAHPAPPPPTTP</sequence>
<dbReference type="InterPro" id="IPR052155">
    <property type="entry name" value="Biofilm_reg_signaling"/>
</dbReference>
<dbReference type="FunFam" id="3.30.70.270:FF:000001">
    <property type="entry name" value="Diguanylate cyclase domain protein"/>
    <property type="match status" value="1"/>
</dbReference>
<dbReference type="SMART" id="SM00086">
    <property type="entry name" value="PAC"/>
    <property type="match status" value="1"/>
</dbReference>
<dbReference type="InterPro" id="IPR035919">
    <property type="entry name" value="EAL_sf"/>
</dbReference>
<dbReference type="Pfam" id="PF13426">
    <property type="entry name" value="PAS_9"/>
    <property type="match status" value="1"/>
</dbReference>
<evidence type="ECO:0000313" key="9">
    <source>
        <dbReference type="Proteomes" id="UP000315577"/>
    </source>
</evidence>
<dbReference type="SUPFAM" id="SSF55073">
    <property type="entry name" value="Nucleotide cyclase"/>
    <property type="match status" value="1"/>
</dbReference>
<gene>
    <name evidence="7" type="primary">gmr_2</name>
    <name evidence="6" type="ORF">EDC36_10313</name>
    <name evidence="7" type="ORF">Tigna_00942</name>
</gene>
<dbReference type="AlphaFoldDB" id="A0A4R3LHI2"/>
<dbReference type="InterPro" id="IPR001610">
    <property type="entry name" value="PAC"/>
</dbReference>
<feature type="domain" description="PAS" evidence="2">
    <location>
        <begin position="318"/>
        <end position="364"/>
    </location>
</feature>
<keyword evidence="1" id="KW-0812">Transmembrane</keyword>
<organism evidence="6 8">
    <name type="scientific">Tepidimonas ignava</name>
    <dbReference type="NCBI Taxonomy" id="114249"/>
    <lineage>
        <taxon>Bacteria</taxon>
        <taxon>Pseudomonadati</taxon>
        <taxon>Pseudomonadota</taxon>
        <taxon>Betaproteobacteria</taxon>
        <taxon>Burkholderiales</taxon>
        <taxon>Tepidimonas</taxon>
    </lineage>
</organism>
<dbReference type="Gene3D" id="3.30.70.270">
    <property type="match status" value="1"/>
</dbReference>
<dbReference type="EMBL" id="SMAH01000003">
    <property type="protein sequence ID" value="TCS98958.1"/>
    <property type="molecule type" value="Genomic_DNA"/>
</dbReference>
<evidence type="ECO:0000313" key="8">
    <source>
        <dbReference type="Proteomes" id="UP000295536"/>
    </source>
</evidence>
<dbReference type="SMART" id="SM00052">
    <property type="entry name" value="EAL"/>
    <property type="match status" value="1"/>
</dbReference>
<evidence type="ECO:0000259" key="2">
    <source>
        <dbReference type="PROSITE" id="PS50112"/>
    </source>
</evidence>
<dbReference type="PROSITE" id="PS50883">
    <property type="entry name" value="EAL"/>
    <property type="match status" value="1"/>
</dbReference>
<reference evidence="6 8" key="1">
    <citation type="submission" date="2019-03" db="EMBL/GenBank/DDBJ databases">
        <title>Genomic Encyclopedia of Type Strains, Phase IV (KMG-IV): sequencing the most valuable type-strain genomes for metagenomic binning, comparative biology and taxonomic classification.</title>
        <authorList>
            <person name="Goeker M."/>
        </authorList>
    </citation>
    <scope>NUCLEOTIDE SEQUENCE [LARGE SCALE GENOMIC DNA]</scope>
    <source>
        <strain evidence="6 8">DSM 12034</strain>
    </source>
</reference>
<dbReference type="EMBL" id="VJNC01000004">
    <property type="protein sequence ID" value="TSE22959.1"/>
    <property type="molecule type" value="Genomic_DNA"/>
</dbReference>
<evidence type="ECO:0000259" key="5">
    <source>
        <dbReference type="PROSITE" id="PS50887"/>
    </source>
</evidence>
<dbReference type="Proteomes" id="UP000295536">
    <property type="component" value="Unassembled WGS sequence"/>
</dbReference>
<dbReference type="GO" id="GO:0071111">
    <property type="term" value="F:cyclic-guanylate-specific phosphodiesterase activity"/>
    <property type="evidence" value="ECO:0007669"/>
    <property type="project" value="UniProtKB-EC"/>
</dbReference>
<dbReference type="InterPro" id="IPR043128">
    <property type="entry name" value="Rev_trsase/Diguanyl_cyclase"/>
</dbReference>
<accession>A0A4R3LHI2</accession>
<dbReference type="SMART" id="SM00091">
    <property type="entry name" value="PAS"/>
    <property type="match status" value="1"/>
</dbReference>
<dbReference type="Gene3D" id="3.30.450.20">
    <property type="entry name" value="PAS domain"/>
    <property type="match status" value="2"/>
</dbReference>
<dbReference type="PROSITE" id="PS50887">
    <property type="entry name" value="GGDEF"/>
    <property type="match status" value="1"/>
</dbReference>
<dbReference type="InterPro" id="IPR029787">
    <property type="entry name" value="Nucleotide_cyclase"/>
</dbReference>
<evidence type="ECO:0000313" key="7">
    <source>
        <dbReference type="EMBL" id="TSE22959.1"/>
    </source>
</evidence>
<keyword evidence="1" id="KW-0472">Membrane</keyword>
<dbReference type="CDD" id="cd01949">
    <property type="entry name" value="GGDEF"/>
    <property type="match status" value="1"/>
</dbReference>
<evidence type="ECO:0000256" key="1">
    <source>
        <dbReference type="SAM" id="Phobius"/>
    </source>
</evidence>
<dbReference type="InterPro" id="IPR001633">
    <property type="entry name" value="EAL_dom"/>
</dbReference>
<dbReference type="InterPro" id="IPR000700">
    <property type="entry name" value="PAS-assoc_C"/>
</dbReference>
<dbReference type="NCBIfam" id="TIGR00254">
    <property type="entry name" value="GGDEF"/>
    <property type="match status" value="1"/>
</dbReference>
<dbReference type="Gene3D" id="1.20.120.30">
    <property type="entry name" value="Aspartate receptor, ligand-binding domain"/>
    <property type="match status" value="1"/>
</dbReference>
<dbReference type="Gene3D" id="3.20.20.450">
    <property type="entry name" value="EAL domain"/>
    <property type="match status" value="1"/>
</dbReference>
<feature type="domain" description="GGDEF" evidence="5">
    <location>
        <begin position="475"/>
        <end position="609"/>
    </location>
</feature>
<keyword evidence="1" id="KW-1133">Transmembrane helix</keyword>
<dbReference type="Pfam" id="PF00990">
    <property type="entry name" value="GGDEF"/>
    <property type="match status" value="1"/>
</dbReference>
<evidence type="ECO:0000259" key="4">
    <source>
        <dbReference type="PROSITE" id="PS50883"/>
    </source>
</evidence>
<evidence type="ECO:0000313" key="6">
    <source>
        <dbReference type="EMBL" id="TCS98958.1"/>
    </source>
</evidence>
<comment type="caution">
    <text evidence="6">The sequence shown here is derived from an EMBL/GenBank/DDBJ whole genome shotgun (WGS) entry which is preliminary data.</text>
</comment>
<proteinExistence type="predicted"/>
<protein>
    <submittedName>
        <fullName evidence="7">Cyclic di-GMP phosphodiesterase Gmr</fullName>
        <ecNumber evidence="7">3.1.4.52</ecNumber>
    </submittedName>
    <submittedName>
        <fullName evidence="6">PAS domain S-box-containing protein/diguanylate cyclase (GGDEF)-like protein</fullName>
    </submittedName>
</protein>
<dbReference type="EC" id="3.1.4.52" evidence="7"/>
<dbReference type="PROSITE" id="PS50112">
    <property type="entry name" value="PAS"/>
    <property type="match status" value="1"/>
</dbReference>
<reference evidence="7 9" key="2">
    <citation type="submission" date="2019-07" db="EMBL/GenBank/DDBJ databases">
        <title>Tepidimonas ignava SPS-1037 draft genome.</title>
        <authorList>
            <person name="Da Costa M.S."/>
            <person name="Froufe H.J.C."/>
            <person name="Egas C."/>
            <person name="Albuquerque L."/>
        </authorList>
    </citation>
    <scope>NUCLEOTIDE SEQUENCE [LARGE SCALE GENOMIC DNA]</scope>
    <source>
        <strain evidence="7 9">SPS-1037</strain>
    </source>
</reference>
<feature type="domain" description="EAL" evidence="4">
    <location>
        <begin position="618"/>
        <end position="872"/>
    </location>
</feature>
<dbReference type="PROSITE" id="PS50113">
    <property type="entry name" value="PAC"/>
    <property type="match status" value="1"/>
</dbReference>
<dbReference type="CDD" id="cd01948">
    <property type="entry name" value="EAL"/>
    <property type="match status" value="1"/>
</dbReference>
<evidence type="ECO:0000259" key="3">
    <source>
        <dbReference type="PROSITE" id="PS50113"/>
    </source>
</evidence>
<feature type="domain" description="PAC" evidence="3">
    <location>
        <begin position="391"/>
        <end position="443"/>
    </location>
</feature>
<feature type="transmembrane region" description="Helical" evidence="1">
    <location>
        <begin position="286"/>
        <end position="306"/>
    </location>
</feature>
<dbReference type="CDD" id="cd00130">
    <property type="entry name" value="PAS"/>
    <property type="match status" value="1"/>
</dbReference>
<dbReference type="RefSeq" id="WP_243646444.1">
    <property type="nucleotide sequence ID" value="NZ_SMAH01000003.1"/>
</dbReference>
<dbReference type="Pfam" id="PF13682">
    <property type="entry name" value="CZB"/>
    <property type="match status" value="1"/>
</dbReference>
<dbReference type="NCBIfam" id="TIGR00229">
    <property type="entry name" value="sensory_box"/>
    <property type="match status" value="1"/>
</dbReference>
<dbReference type="PANTHER" id="PTHR44757:SF2">
    <property type="entry name" value="BIOFILM ARCHITECTURE MAINTENANCE PROTEIN MBAA"/>
    <property type="match status" value="1"/>
</dbReference>
<dbReference type="InterPro" id="IPR000160">
    <property type="entry name" value="GGDEF_dom"/>
</dbReference>
<dbReference type="SUPFAM" id="SSF141868">
    <property type="entry name" value="EAL domain-like"/>
    <property type="match status" value="1"/>
</dbReference>
<dbReference type="InterPro" id="IPR000014">
    <property type="entry name" value="PAS"/>
</dbReference>
<dbReference type="PANTHER" id="PTHR44757">
    <property type="entry name" value="DIGUANYLATE CYCLASE DGCP"/>
    <property type="match status" value="1"/>
</dbReference>
<dbReference type="SUPFAM" id="SSF55785">
    <property type="entry name" value="PYP-like sensor domain (PAS domain)"/>
    <property type="match status" value="1"/>
</dbReference>
<dbReference type="InterPro" id="IPR025991">
    <property type="entry name" value="Chemoreceptor_zinc-bind_dom"/>
</dbReference>
<dbReference type="SMART" id="SM00267">
    <property type="entry name" value="GGDEF"/>
    <property type="match status" value="1"/>
</dbReference>
<name>A0A4R3LHI2_9BURK</name>
<dbReference type="InterPro" id="IPR035965">
    <property type="entry name" value="PAS-like_dom_sf"/>
</dbReference>
<dbReference type="Proteomes" id="UP000315577">
    <property type="component" value="Unassembled WGS sequence"/>
</dbReference>
<dbReference type="Pfam" id="PF00563">
    <property type="entry name" value="EAL"/>
    <property type="match status" value="1"/>
</dbReference>
<keyword evidence="7" id="KW-0378">Hydrolase</keyword>
<keyword evidence="9" id="KW-1185">Reference proteome</keyword>